<sequence length="56" mass="6655">MVQAILSAERKQITFQLLTYINNQSHDKAIFTIRRKRDRYRCPNSKCKSNRTVRGV</sequence>
<accession>A0A212KF03</accession>
<name>A0A212KF03_9BACT</name>
<gene>
    <name evidence="1" type="ORF">KL86DYS2_20039</name>
</gene>
<organism evidence="1">
    <name type="scientific">uncultured Dysgonomonas sp</name>
    <dbReference type="NCBI Taxonomy" id="206096"/>
    <lineage>
        <taxon>Bacteria</taxon>
        <taxon>Pseudomonadati</taxon>
        <taxon>Bacteroidota</taxon>
        <taxon>Bacteroidia</taxon>
        <taxon>Bacteroidales</taxon>
        <taxon>Dysgonomonadaceae</taxon>
        <taxon>Dysgonomonas</taxon>
        <taxon>environmental samples</taxon>
    </lineage>
</organism>
<protein>
    <submittedName>
        <fullName evidence="1">Uncharacterized protein</fullName>
    </submittedName>
</protein>
<evidence type="ECO:0000313" key="1">
    <source>
        <dbReference type="EMBL" id="SBW10324.1"/>
    </source>
</evidence>
<dbReference type="AlphaFoldDB" id="A0A212KF03"/>
<proteinExistence type="predicted"/>
<dbReference type="EMBL" id="FLUL01000002">
    <property type="protein sequence ID" value="SBW10324.1"/>
    <property type="molecule type" value="Genomic_DNA"/>
</dbReference>
<reference evidence="1" key="1">
    <citation type="submission" date="2016-04" db="EMBL/GenBank/DDBJ databases">
        <authorList>
            <person name="Evans L.H."/>
            <person name="Alamgir A."/>
            <person name="Owens N."/>
            <person name="Weber N.D."/>
            <person name="Virtaneva K."/>
            <person name="Barbian K."/>
            <person name="Babar A."/>
            <person name="Rosenke K."/>
        </authorList>
    </citation>
    <scope>NUCLEOTIDE SEQUENCE</scope>
    <source>
        <strain evidence="1">86-2</strain>
    </source>
</reference>